<sequence length="569" mass="65661">MKRIHPIISMLNDAAVVKSTGHILYMFNELDKYIENAVDYIYQGLIKGEKVLFVEEKDVINQIVNRLDEFELEDDYKTNFIYMSSHEFYLNEGELDVERAGNELTGLMRPLLDQGHAVRTWGAVPLPNHESTFDRVRTYECDCDVFISKERMTSVCAYNALTIPAFLQNELFKTHTHFMTDESFSISPLFDNGDHKPLSVHEVQRLQRLEKKFNNLKDVNHRLEYENNLVKLKKEAIEQSEQKLRMIINELPIPIIIRNKTGVIFSNNEAKEQFLLTNHHKEVLQFFENYDHQHSEGNLSEQPLLIDSIHYYVVYSIDLMYEDEQAVMHSFVDLSQEKENEKLLIRSEKMAIVGELAASIAHELRNPLTSVKGFFQMMKTTNEKMDLYYTIIDDELSRIEQIASELLSLAKPHIDNWKEHNAVRLIEEVKLLLTSQTNMNNIRILLETDSAELNITCDSHKIKQVFINLIKNAIDSMGNGGTIFLKIKELCSDIEIQVIDQGTGMPRELLERIGEAFYTTKEKGTGIGLMVCYQIIENHQGTIDVQSEVNLGTTFTITLPKTRVGLVES</sequence>
<accession>A0A941AT55</accession>
<dbReference type="CDD" id="cd00082">
    <property type="entry name" value="HisKA"/>
    <property type="match status" value="1"/>
</dbReference>
<dbReference type="FunFam" id="1.10.287.130:FF:000040">
    <property type="entry name" value="PAS domain-containing sensor histidine kinase"/>
    <property type="match status" value="1"/>
</dbReference>
<keyword evidence="13" id="KW-1185">Reference proteome</keyword>
<keyword evidence="5" id="KW-0547">Nucleotide-binding</keyword>
<dbReference type="GO" id="GO:0000155">
    <property type="term" value="F:phosphorelay sensor kinase activity"/>
    <property type="evidence" value="ECO:0007669"/>
    <property type="project" value="InterPro"/>
</dbReference>
<comment type="caution">
    <text evidence="12">The sequence shown here is derived from an EMBL/GenBank/DDBJ whole genome shotgun (WGS) entry which is preliminary data.</text>
</comment>
<feature type="domain" description="Histidine kinase" evidence="11">
    <location>
        <begin position="359"/>
        <end position="563"/>
    </location>
</feature>
<dbReference type="SUPFAM" id="SSF55874">
    <property type="entry name" value="ATPase domain of HSP90 chaperone/DNA topoisomerase II/histidine kinase"/>
    <property type="match status" value="1"/>
</dbReference>
<dbReference type="Proteomes" id="UP000678228">
    <property type="component" value="Unassembled WGS sequence"/>
</dbReference>
<dbReference type="Pfam" id="PF00512">
    <property type="entry name" value="HisKA"/>
    <property type="match status" value="1"/>
</dbReference>
<dbReference type="PRINTS" id="PR00344">
    <property type="entry name" value="BCTRLSENSOR"/>
</dbReference>
<dbReference type="InterPro" id="IPR025847">
    <property type="entry name" value="MEDS_domain"/>
</dbReference>
<evidence type="ECO:0000256" key="2">
    <source>
        <dbReference type="ARBA" id="ARBA00012438"/>
    </source>
</evidence>
<dbReference type="SUPFAM" id="SSF47384">
    <property type="entry name" value="Homodimeric domain of signal transducing histidine kinase"/>
    <property type="match status" value="1"/>
</dbReference>
<evidence type="ECO:0000256" key="9">
    <source>
        <dbReference type="ARBA" id="ARBA00023012"/>
    </source>
</evidence>
<evidence type="ECO:0000256" key="4">
    <source>
        <dbReference type="ARBA" id="ARBA00022679"/>
    </source>
</evidence>
<dbReference type="Pfam" id="PF02518">
    <property type="entry name" value="HATPase_c"/>
    <property type="match status" value="1"/>
</dbReference>
<feature type="coiled-coil region" evidence="10">
    <location>
        <begin position="206"/>
        <end position="250"/>
    </location>
</feature>
<evidence type="ECO:0000256" key="1">
    <source>
        <dbReference type="ARBA" id="ARBA00000085"/>
    </source>
</evidence>
<dbReference type="Pfam" id="PF14417">
    <property type="entry name" value="MEDS"/>
    <property type="match status" value="1"/>
</dbReference>
<comment type="catalytic activity">
    <reaction evidence="1">
        <text>ATP + protein L-histidine = ADP + protein N-phospho-L-histidine.</text>
        <dbReference type="EC" id="2.7.13.3"/>
    </reaction>
</comment>
<keyword evidence="7" id="KW-0067">ATP-binding</keyword>
<evidence type="ECO:0000256" key="8">
    <source>
        <dbReference type="ARBA" id="ARBA00022969"/>
    </source>
</evidence>
<dbReference type="PROSITE" id="PS50109">
    <property type="entry name" value="HIS_KIN"/>
    <property type="match status" value="1"/>
</dbReference>
<keyword evidence="6" id="KW-0418">Kinase</keyword>
<evidence type="ECO:0000256" key="3">
    <source>
        <dbReference type="ARBA" id="ARBA00022553"/>
    </source>
</evidence>
<dbReference type="InterPro" id="IPR005467">
    <property type="entry name" value="His_kinase_dom"/>
</dbReference>
<dbReference type="SMART" id="SM00388">
    <property type="entry name" value="HisKA"/>
    <property type="match status" value="1"/>
</dbReference>
<dbReference type="EC" id="2.7.13.3" evidence="2"/>
<dbReference type="InterPro" id="IPR004358">
    <property type="entry name" value="Sig_transdc_His_kin-like_C"/>
</dbReference>
<dbReference type="EMBL" id="JAGKSQ010000002">
    <property type="protein sequence ID" value="MBP3950924.1"/>
    <property type="molecule type" value="Genomic_DNA"/>
</dbReference>
<dbReference type="AlphaFoldDB" id="A0A941AT55"/>
<gene>
    <name evidence="12" type="ORF">J7W16_07220</name>
</gene>
<evidence type="ECO:0000256" key="7">
    <source>
        <dbReference type="ARBA" id="ARBA00022840"/>
    </source>
</evidence>
<dbReference type="GO" id="GO:0005524">
    <property type="term" value="F:ATP binding"/>
    <property type="evidence" value="ECO:0007669"/>
    <property type="project" value="UniProtKB-KW"/>
</dbReference>
<dbReference type="SMART" id="SM00387">
    <property type="entry name" value="HATPase_c"/>
    <property type="match status" value="1"/>
</dbReference>
<evidence type="ECO:0000256" key="6">
    <source>
        <dbReference type="ARBA" id="ARBA00022777"/>
    </source>
</evidence>
<organism evidence="12 13">
    <name type="scientific">Halalkalibacter suaedae</name>
    <dbReference type="NCBI Taxonomy" id="2822140"/>
    <lineage>
        <taxon>Bacteria</taxon>
        <taxon>Bacillati</taxon>
        <taxon>Bacillota</taxon>
        <taxon>Bacilli</taxon>
        <taxon>Bacillales</taxon>
        <taxon>Bacillaceae</taxon>
        <taxon>Halalkalibacter</taxon>
    </lineage>
</organism>
<dbReference type="GO" id="GO:0030435">
    <property type="term" value="P:sporulation resulting in formation of a cellular spore"/>
    <property type="evidence" value="ECO:0007669"/>
    <property type="project" value="UniProtKB-KW"/>
</dbReference>
<keyword evidence="9" id="KW-0902">Two-component regulatory system</keyword>
<dbReference type="InterPro" id="IPR036097">
    <property type="entry name" value="HisK_dim/P_sf"/>
</dbReference>
<evidence type="ECO:0000313" key="12">
    <source>
        <dbReference type="EMBL" id="MBP3950924.1"/>
    </source>
</evidence>
<reference evidence="12" key="1">
    <citation type="submission" date="2021-03" db="EMBL/GenBank/DDBJ databases">
        <title>Bacillus suaedae sp. nov., isolated from Suaeda aralocaspica.</title>
        <authorList>
            <person name="Lei R.F.R."/>
        </authorList>
    </citation>
    <scope>NUCLEOTIDE SEQUENCE</scope>
    <source>
        <strain evidence="12">YZJH907-2</strain>
    </source>
</reference>
<keyword evidence="3" id="KW-0597">Phosphoprotein</keyword>
<dbReference type="InterPro" id="IPR003594">
    <property type="entry name" value="HATPase_dom"/>
</dbReference>
<dbReference type="InterPro" id="IPR003661">
    <property type="entry name" value="HisK_dim/P_dom"/>
</dbReference>
<dbReference type="Gene3D" id="1.10.287.130">
    <property type="match status" value="1"/>
</dbReference>
<name>A0A941AT55_9BACI</name>
<dbReference type="InterPro" id="IPR036890">
    <property type="entry name" value="HATPase_C_sf"/>
</dbReference>
<evidence type="ECO:0000256" key="10">
    <source>
        <dbReference type="SAM" id="Coils"/>
    </source>
</evidence>
<proteinExistence type="predicted"/>
<dbReference type="CDD" id="cd00075">
    <property type="entry name" value="HATPase"/>
    <property type="match status" value="1"/>
</dbReference>
<dbReference type="Gene3D" id="3.30.565.10">
    <property type="entry name" value="Histidine kinase-like ATPase, C-terminal domain"/>
    <property type="match status" value="1"/>
</dbReference>
<evidence type="ECO:0000313" key="13">
    <source>
        <dbReference type="Proteomes" id="UP000678228"/>
    </source>
</evidence>
<keyword evidence="8" id="KW-0749">Sporulation</keyword>
<protein>
    <recommendedName>
        <fullName evidence="2">histidine kinase</fullName>
        <ecNumber evidence="2">2.7.13.3</ecNumber>
    </recommendedName>
</protein>
<dbReference type="PANTHER" id="PTHR43065:SF10">
    <property type="entry name" value="PEROXIDE STRESS-ACTIVATED HISTIDINE KINASE MAK3"/>
    <property type="match status" value="1"/>
</dbReference>
<dbReference type="PANTHER" id="PTHR43065">
    <property type="entry name" value="SENSOR HISTIDINE KINASE"/>
    <property type="match status" value="1"/>
</dbReference>
<keyword evidence="4" id="KW-0808">Transferase</keyword>
<evidence type="ECO:0000256" key="5">
    <source>
        <dbReference type="ARBA" id="ARBA00022741"/>
    </source>
</evidence>
<evidence type="ECO:0000259" key="11">
    <source>
        <dbReference type="PROSITE" id="PS50109"/>
    </source>
</evidence>
<keyword evidence="10" id="KW-0175">Coiled coil</keyword>